<proteinExistence type="inferred from homology"/>
<dbReference type="PANTHER" id="PTHR13943:SF77">
    <property type="entry name" value="LRAT DOMAIN-CONTAINING PROTEIN"/>
    <property type="match status" value="1"/>
</dbReference>
<keyword evidence="3" id="KW-0378">Hydrolase</keyword>
<organism evidence="6 7">
    <name type="scientific">Batillaria attramentaria</name>
    <dbReference type="NCBI Taxonomy" id="370345"/>
    <lineage>
        <taxon>Eukaryota</taxon>
        <taxon>Metazoa</taxon>
        <taxon>Spiralia</taxon>
        <taxon>Lophotrochozoa</taxon>
        <taxon>Mollusca</taxon>
        <taxon>Gastropoda</taxon>
        <taxon>Caenogastropoda</taxon>
        <taxon>Sorbeoconcha</taxon>
        <taxon>Cerithioidea</taxon>
        <taxon>Batillariidae</taxon>
        <taxon>Batillaria</taxon>
    </lineage>
</organism>
<name>A0ABD0K8U2_9CAEN</name>
<accession>A0ABD0K8U2</accession>
<feature type="domain" description="LRAT" evidence="5">
    <location>
        <begin position="33"/>
        <end position="156"/>
    </location>
</feature>
<dbReference type="InterPro" id="IPR051496">
    <property type="entry name" value="H-rev107_PLA/AT"/>
</dbReference>
<sequence>MAAYTRGKSGGTPSREVIEANKKLLQELEEGDLVEFPRVGYSHWAVYVGNGKVVHLTSDDGDAVDDDELDIPDPYDDLAKKATRKASVQEADLLEVAGNSKAKKNNSKDSRFPPLPKETIVKNAKDKLGKTGYHVVVQNCEHFASWCRYGVAVSDQAQKFLKSFLGKVFGGSANPGTLSGFLAQ</sequence>
<dbReference type="PROSITE" id="PS51934">
    <property type="entry name" value="LRAT"/>
    <property type="match status" value="1"/>
</dbReference>
<keyword evidence="2" id="KW-0808">Transferase</keyword>
<evidence type="ECO:0000256" key="3">
    <source>
        <dbReference type="ARBA" id="ARBA00022801"/>
    </source>
</evidence>
<dbReference type="InterPro" id="IPR007053">
    <property type="entry name" value="LRAT_dom"/>
</dbReference>
<keyword evidence="4" id="KW-0443">Lipid metabolism</keyword>
<comment type="similarity">
    <text evidence="1">Belongs to the H-rev107 family.</text>
</comment>
<gene>
    <name evidence="6" type="ORF">BaRGS_00025292</name>
</gene>
<dbReference type="Proteomes" id="UP001519460">
    <property type="component" value="Unassembled WGS sequence"/>
</dbReference>
<dbReference type="AlphaFoldDB" id="A0ABD0K8U2"/>
<evidence type="ECO:0000256" key="4">
    <source>
        <dbReference type="ARBA" id="ARBA00023098"/>
    </source>
</evidence>
<evidence type="ECO:0000259" key="5">
    <source>
        <dbReference type="PROSITE" id="PS51934"/>
    </source>
</evidence>
<dbReference type="Gene3D" id="3.90.1720.10">
    <property type="entry name" value="endopeptidase domain like (from Nostoc punctiforme)"/>
    <property type="match status" value="1"/>
</dbReference>
<dbReference type="EMBL" id="JACVVK020000226">
    <property type="protein sequence ID" value="KAK7483493.1"/>
    <property type="molecule type" value="Genomic_DNA"/>
</dbReference>
<dbReference type="GO" id="GO:0016787">
    <property type="term" value="F:hydrolase activity"/>
    <property type="evidence" value="ECO:0007669"/>
    <property type="project" value="UniProtKB-KW"/>
</dbReference>
<keyword evidence="7" id="KW-1185">Reference proteome</keyword>
<dbReference type="GO" id="GO:0016740">
    <property type="term" value="F:transferase activity"/>
    <property type="evidence" value="ECO:0007669"/>
    <property type="project" value="UniProtKB-KW"/>
</dbReference>
<evidence type="ECO:0000313" key="7">
    <source>
        <dbReference type="Proteomes" id="UP001519460"/>
    </source>
</evidence>
<comment type="caution">
    <text evidence="6">The sequence shown here is derived from an EMBL/GenBank/DDBJ whole genome shotgun (WGS) entry which is preliminary data.</text>
</comment>
<protein>
    <recommendedName>
        <fullName evidence="5">LRAT domain-containing protein</fullName>
    </recommendedName>
</protein>
<evidence type="ECO:0000256" key="1">
    <source>
        <dbReference type="ARBA" id="ARBA00007824"/>
    </source>
</evidence>
<reference evidence="6 7" key="1">
    <citation type="journal article" date="2023" name="Sci. Data">
        <title>Genome assembly of the Korean intertidal mud-creeper Batillaria attramentaria.</title>
        <authorList>
            <person name="Patra A.K."/>
            <person name="Ho P.T."/>
            <person name="Jun S."/>
            <person name="Lee S.J."/>
            <person name="Kim Y."/>
            <person name="Won Y.J."/>
        </authorList>
    </citation>
    <scope>NUCLEOTIDE SEQUENCE [LARGE SCALE GENOMIC DNA]</scope>
    <source>
        <strain evidence="6">Wonlab-2016</strain>
    </source>
</reference>
<dbReference type="PANTHER" id="PTHR13943">
    <property type="entry name" value="HRAS-LIKE SUPPRESSOR - RELATED"/>
    <property type="match status" value="1"/>
</dbReference>
<dbReference type="GO" id="GO:0006629">
    <property type="term" value="P:lipid metabolic process"/>
    <property type="evidence" value="ECO:0007669"/>
    <property type="project" value="UniProtKB-KW"/>
</dbReference>
<evidence type="ECO:0000256" key="2">
    <source>
        <dbReference type="ARBA" id="ARBA00022679"/>
    </source>
</evidence>
<evidence type="ECO:0000313" key="6">
    <source>
        <dbReference type="EMBL" id="KAK7483493.1"/>
    </source>
</evidence>
<dbReference type="Pfam" id="PF04970">
    <property type="entry name" value="LRAT"/>
    <property type="match status" value="1"/>
</dbReference>